<proteinExistence type="predicted"/>
<feature type="compositionally biased region" description="Basic and acidic residues" evidence="2">
    <location>
        <begin position="248"/>
        <end position="265"/>
    </location>
</feature>
<organism evidence="3 4">
    <name type="scientific">Linum trigynum</name>
    <dbReference type="NCBI Taxonomy" id="586398"/>
    <lineage>
        <taxon>Eukaryota</taxon>
        <taxon>Viridiplantae</taxon>
        <taxon>Streptophyta</taxon>
        <taxon>Embryophyta</taxon>
        <taxon>Tracheophyta</taxon>
        <taxon>Spermatophyta</taxon>
        <taxon>Magnoliopsida</taxon>
        <taxon>eudicotyledons</taxon>
        <taxon>Gunneridae</taxon>
        <taxon>Pentapetalae</taxon>
        <taxon>rosids</taxon>
        <taxon>fabids</taxon>
        <taxon>Malpighiales</taxon>
        <taxon>Linaceae</taxon>
        <taxon>Linum</taxon>
    </lineage>
</organism>
<sequence length="265" mass="28950">MRRANSELAFRFVGIQESGARWEFANDRFKRGEKALLWDIQCRKIAVAAAASSPIAAAKVAAILTVVSTISPSNSGEEQVISSTSSPAANAIPRTTSCTTTPKLLEEIERLRKENTQLNHEMTQLKGFCNNVVSLMTNYASSGQANDSVSEDNPSPSEGKPLDLMPATTVAPELADLSPRLFVVSIGVKRIRRDVEEAATAEEEEAEVEGGEKEDRRGRNPIRRQDKEGGSDLKVDLLDGNTTGSSDDDYHKDSTWLELGKRNEK</sequence>
<feature type="region of interest" description="Disordered" evidence="2">
    <location>
        <begin position="75"/>
        <end position="96"/>
    </location>
</feature>
<dbReference type="PANTHER" id="PTHR10015:SF169">
    <property type="entry name" value="HEAT STRESS TRANSCRIPTION FACTOR B-2B"/>
    <property type="match status" value="1"/>
</dbReference>
<dbReference type="PANTHER" id="PTHR10015">
    <property type="entry name" value="HEAT SHOCK TRANSCRIPTION FACTOR"/>
    <property type="match status" value="1"/>
</dbReference>
<feature type="compositionally biased region" description="Basic and acidic residues" evidence="2">
    <location>
        <begin position="210"/>
        <end position="237"/>
    </location>
</feature>
<evidence type="ECO:0000313" key="3">
    <source>
        <dbReference type="EMBL" id="CAL1401132.1"/>
    </source>
</evidence>
<name>A0AAV2FT12_9ROSI</name>
<feature type="region of interest" description="Disordered" evidence="2">
    <location>
        <begin position="142"/>
        <end position="164"/>
    </location>
</feature>
<dbReference type="Proteomes" id="UP001497516">
    <property type="component" value="Chromosome 7"/>
</dbReference>
<accession>A0AAV2FT12</accession>
<dbReference type="AlphaFoldDB" id="A0AAV2FT12"/>
<evidence type="ECO:0000256" key="1">
    <source>
        <dbReference type="SAM" id="Coils"/>
    </source>
</evidence>
<protein>
    <submittedName>
        <fullName evidence="3">Uncharacterized protein</fullName>
    </submittedName>
</protein>
<reference evidence="3 4" key="1">
    <citation type="submission" date="2024-04" db="EMBL/GenBank/DDBJ databases">
        <authorList>
            <person name="Fracassetti M."/>
        </authorList>
    </citation>
    <scope>NUCLEOTIDE SEQUENCE [LARGE SCALE GENOMIC DNA]</scope>
</reference>
<dbReference type="GO" id="GO:0005634">
    <property type="term" value="C:nucleus"/>
    <property type="evidence" value="ECO:0007669"/>
    <property type="project" value="TreeGrafter"/>
</dbReference>
<dbReference type="EMBL" id="OZ034820">
    <property type="protein sequence ID" value="CAL1401132.1"/>
    <property type="molecule type" value="Genomic_DNA"/>
</dbReference>
<feature type="region of interest" description="Disordered" evidence="2">
    <location>
        <begin position="197"/>
        <end position="265"/>
    </location>
</feature>
<dbReference type="GO" id="GO:0003700">
    <property type="term" value="F:DNA-binding transcription factor activity"/>
    <property type="evidence" value="ECO:0007669"/>
    <property type="project" value="TreeGrafter"/>
</dbReference>
<feature type="coiled-coil region" evidence="1">
    <location>
        <begin position="101"/>
        <end position="128"/>
    </location>
</feature>
<evidence type="ECO:0000313" key="4">
    <source>
        <dbReference type="Proteomes" id="UP001497516"/>
    </source>
</evidence>
<dbReference type="GO" id="GO:0006357">
    <property type="term" value="P:regulation of transcription by RNA polymerase II"/>
    <property type="evidence" value="ECO:0007669"/>
    <property type="project" value="TreeGrafter"/>
</dbReference>
<dbReference type="GO" id="GO:0000978">
    <property type="term" value="F:RNA polymerase II cis-regulatory region sequence-specific DNA binding"/>
    <property type="evidence" value="ECO:0007669"/>
    <property type="project" value="TreeGrafter"/>
</dbReference>
<gene>
    <name evidence="3" type="ORF">LTRI10_LOCUS41210</name>
</gene>
<feature type="compositionally biased region" description="Acidic residues" evidence="2">
    <location>
        <begin position="197"/>
        <end position="209"/>
    </location>
</feature>
<feature type="compositionally biased region" description="Polar residues" evidence="2">
    <location>
        <begin position="142"/>
        <end position="156"/>
    </location>
</feature>
<evidence type="ECO:0000256" key="2">
    <source>
        <dbReference type="SAM" id="MobiDB-lite"/>
    </source>
</evidence>
<keyword evidence="4" id="KW-1185">Reference proteome</keyword>
<keyword evidence="1" id="KW-0175">Coiled coil</keyword>